<dbReference type="GO" id="GO:0005886">
    <property type="term" value="C:plasma membrane"/>
    <property type="evidence" value="ECO:0007669"/>
    <property type="project" value="UniProtKB-SubCell"/>
</dbReference>
<evidence type="ECO:0000256" key="6">
    <source>
        <dbReference type="ARBA" id="ARBA00023136"/>
    </source>
</evidence>
<dbReference type="PANTHER" id="PTHR33778">
    <property type="entry name" value="PROTEIN MGTC"/>
    <property type="match status" value="1"/>
</dbReference>
<dbReference type="InterPro" id="IPR049177">
    <property type="entry name" value="MgtC_SapB_SrpB_YhiD_N"/>
</dbReference>
<accession>A0A6L9LFE8</accession>
<comment type="subcellular location">
    <subcellularLocation>
        <location evidence="1">Cell membrane</location>
        <topology evidence="1">Multi-pass membrane protein</topology>
    </subcellularLocation>
</comment>
<dbReference type="EMBL" id="JAAFZH010000017">
    <property type="protein sequence ID" value="NDU98407.1"/>
    <property type="molecule type" value="Genomic_DNA"/>
</dbReference>
<dbReference type="AlphaFoldDB" id="A0A6L9LFE8"/>
<keyword evidence="10" id="KW-1185">Reference proteome</keyword>
<comment type="similarity">
    <text evidence="2">Belongs to the MgtC/SapB family.</text>
</comment>
<keyword evidence="5 7" id="KW-1133">Transmembrane helix</keyword>
<dbReference type="RefSeq" id="WP_163954543.1">
    <property type="nucleotide sequence ID" value="NZ_JAAFZH010000017.1"/>
</dbReference>
<sequence length="213" mass="23222">MNFGGEDMTDIVGLITAFVIGGVIGAEREYHGKSAGFRTMIMICVGSAIFTIVSRRISHGADDRIAANIVNGIGFLGAGIIFKEESRVKGLTTAATVWAVAALGMCVGSHQFDIAGVGFALMICSLLFLTGLAKRIQSLNQIRDYKIVTDFDTTTLDRYEAFFDEFGLSASRSQQQRSGSELVEHWRVSGSAKNHEKCIERLLNDARIKEFTV</sequence>
<name>A0A6L9LFE8_9BACT</name>
<evidence type="ECO:0000256" key="2">
    <source>
        <dbReference type="ARBA" id="ARBA00009298"/>
    </source>
</evidence>
<evidence type="ECO:0000256" key="5">
    <source>
        <dbReference type="ARBA" id="ARBA00022989"/>
    </source>
</evidence>
<dbReference type="InterPro" id="IPR003416">
    <property type="entry name" value="MgtC/SapB/SrpB/YhiD_fam"/>
</dbReference>
<reference evidence="9 10" key="1">
    <citation type="submission" date="2020-02" db="EMBL/GenBank/DDBJ databases">
        <title>Draft genome sequence of two Spirosoma agri KCTC 52727 and Spirosoma terrae KCTC 52035.</title>
        <authorList>
            <person name="Rojas J."/>
            <person name="Ambika Manirajan B."/>
            <person name="Suarez C."/>
            <person name="Ratering S."/>
            <person name="Schnell S."/>
        </authorList>
    </citation>
    <scope>NUCLEOTIDE SEQUENCE [LARGE SCALE GENOMIC DNA]</scope>
    <source>
        <strain evidence="9 10">KCTC 52035</strain>
    </source>
</reference>
<feature type="transmembrane region" description="Helical" evidence="7">
    <location>
        <begin position="65"/>
        <end position="82"/>
    </location>
</feature>
<evidence type="ECO:0000256" key="3">
    <source>
        <dbReference type="ARBA" id="ARBA00022475"/>
    </source>
</evidence>
<keyword evidence="4 7" id="KW-0812">Transmembrane</keyword>
<protein>
    <submittedName>
        <fullName evidence="9">MgtC/SapB family protein</fullName>
    </submittedName>
</protein>
<dbReference type="PANTHER" id="PTHR33778:SF1">
    <property type="entry name" value="MAGNESIUM TRANSPORTER YHID-RELATED"/>
    <property type="match status" value="1"/>
</dbReference>
<keyword evidence="6 7" id="KW-0472">Membrane</keyword>
<dbReference type="Pfam" id="PF02308">
    <property type="entry name" value="MgtC"/>
    <property type="match status" value="1"/>
</dbReference>
<evidence type="ECO:0000313" key="9">
    <source>
        <dbReference type="EMBL" id="NDU98407.1"/>
    </source>
</evidence>
<gene>
    <name evidence="9" type="ORF">GK108_26210</name>
</gene>
<evidence type="ECO:0000259" key="8">
    <source>
        <dbReference type="Pfam" id="PF02308"/>
    </source>
</evidence>
<feature type="transmembrane region" description="Helical" evidence="7">
    <location>
        <begin position="114"/>
        <end position="133"/>
    </location>
</feature>
<evidence type="ECO:0000256" key="7">
    <source>
        <dbReference type="SAM" id="Phobius"/>
    </source>
</evidence>
<dbReference type="PRINTS" id="PR01837">
    <property type="entry name" value="MGTCSAPBPROT"/>
</dbReference>
<feature type="domain" description="MgtC/SapB/SrpB/YhiD N-terminal" evidence="8">
    <location>
        <begin position="14"/>
        <end position="133"/>
    </location>
</feature>
<proteinExistence type="inferred from homology"/>
<organism evidence="9 10">
    <name type="scientific">Spirosoma terrae</name>
    <dbReference type="NCBI Taxonomy" id="1968276"/>
    <lineage>
        <taxon>Bacteria</taxon>
        <taxon>Pseudomonadati</taxon>
        <taxon>Bacteroidota</taxon>
        <taxon>Cytophagia</taxon>
        <taxon>Cytophagales</taxon>
        <taxon>Cytophagaceae</taxon>
        <taxon>Spirosoma</taxon>
    </lineage>
</organism>
<dbReference type="Proteomes" id="UP000474175">
    <property type="component" value="Unassembled WGS sequence"/>
</dbReference>
<evidence type="ECO:0000256" key="4">
    <source>
        <dbReference type="ARBA" id="ARBA00022692"/>
    </source>
</evidence>
<keyword evidence="3" id="KW-1003">Cell membrane</keyword>
<evidence type="ECO:0000256" key="1">
    <source>
        <dbReference type="ARBA" id="ARBA00004651"/>
    </source>
</evidence>
<evidence type="ECO:0000313" key="10">
    <source>
        <dbReference type="Proteomes" id="UP000474175"/>
    </source>
</evidence>
<feature type="transmembrane region" description="Helical" evidence="7">
    <location>
        <begin position="35"/>
        <end position="53"/>
    </location>
</feature>
<comment type="caution">
    <text evidence="9">The sequence shown here is derived from an EMBL/GenBank/DDBJ whole genome shotgun (WGS) entry which is preliminary data.</text>
</comment>